<dbReference type="Pfam" id="PF00067">
    <property type="entry name" value="p450"/>
    <property type="match status" value="1"/>
</dbReference>
<proteinExistence type="inferred from homology"/>
<comment type="subcellular location">
    <subcellularLocation>
        <location evidence="3">Endoplasmic reticulum membrane</location>
        <topology evidence="3">Peripheral membrane protein</topology>
    </subcellularLocation>
    <subcellularLocation>
        <location evidence="2">Microsome membrane</location>
        <topology evidence="2">Peripheral membrane protein</topology>
    </subcellularLocation>
</comment>
<protein>
    <recommendedName>
        <fullName evidence="18">Cytochrome P450</fullName>
    </recommendedName>
</protein>
<keyword evidence="17" id="KW-1185">Reference proteome</keyword>
<evidence type="ECO:0000256" key="5">
    <source>
        <dbReference type="ARBA" id="ARBA00022617"/>
    </source>
</evidence>
<evidence type="ECO:0000256" key="7">
    <source>
        <dbReference type="ARBA" id="ARBA00022824"/>
    </source>
</evidence>
<keyword evidence="10 13" id="KW-0408">Iron</keyword>
<accession>A0A834MKI8</accession>
<evidence type="ECO:0000313" key="17">
    <source>
        <dbReference type="Proteomes" id="UP000625711"/>
    </source>
</evidence>
<dbReference type="Gene3D" id="1.10.630.10">
    <property type="entry name" value="Cytochrome P450"/>
    <property type="match status" value="1"/>
</dbReference>
<keyword evidence="9 14" id="KW-0560">Oxidoreductase</keyword>
<dbReference type="FunFam" id="1.10.630.10:FF:000042">
    <property type="entry name" value="Cytochrome P450"/>
    <property type="match status" value="1"/>
</dbReference>
<evidence type="ECO:0000256" key="2">
    <source>
        <dbReference type="ARBA" id="ARBA00004174"/>
    </source>
</evidence>
<keyword evidence="12 15" id="KW-0472">Membrane</keyword>
<keyword evidence="5 13" id="KW-0349">Heme</keyword>
<keyword evidence="15" id="KW-1133">Transmembrane helix</keyword>
<dbReference type="CDD" id="cd11056">
    <property type="entry name" value="CYP6-like"/>
    <property type="match status" value="1"/>
</dbReference>
<name>A0A834MKI8_RHYFE</name>
<keyword evidence="11 14" id="KW-0503">Monooxygenase</keyword>
<evidence type="ECO:0000256" key="8">
    <source>
        <dbReference type="ARBA" id="ARBA00022848"/>
    </source>
</evidence>
<keyword evidence="6 13" id="KW-0479">Metal-binding</keyword>
<dbReference type="SUPFAM" id="SSF48264">
    <property type="entry name" value="Cytochrome P450"/>
    <property type="match status" value="1"/>
</dbReference>
<sequence>MGALYSLFLVTVLLGLLCRYFIKKFSYWKNRNVPYVKPTSIFGNLYPVLALKKTIGHWLQEQYNECNSDYFGIYAFTQPMLVIKSPTMIKDIIVKDFSYFDNRTVVINQNDEIMANLLFTKSNPSWKRIRSKMTPVFSSGKLKLMFPLVLDEAQHLVDLLKQHHCSRPTEMKEIACKYTINVIAKCAFAVNARTFENEHSEFRELGRKLFDPRLENRLRFFVARFFPGLMKFFDIYLVNPKISRTLQDIVTCVLHTRKENTNAKEKDLIDILIDLKKSDKSEDKFSEIELIAAAVNFFVAGFETVASTLAFILYELCLAPDIQERLREEIISTVQGNDGNLTYDSLSDMKYLDLIILEGMRKYPVLPFIDRRCNSDYKVPGTDLTIEKGTAIYIPLFGLHYDSKYFPNPEKFDPERFRNKTDLNCDGMYYIPFGSGPRNCIGGRFALMNMKIAISKILLNFECVRVAETPVPLVYETKSLVVASKVGLPLKLVPLEKLLF</sequence>
<dbReference type="PANTHER" id="PTHR24292">
    <property type="entry name" value="CYTOCHROME P450"/>
    <property type="match status" value="1"/>
</dbReference>
<dbReference type="OrthoDB" id="2789670at2759"/>
<comment type="caution">
    <text evidence="16">The sequence shown here is derived from an EMBL/GenBank/DDBJ whole genome shotgun (WGS) entry which is preliminary data.</text>
</comment>
<dbReference type="EMBL" id="JAACXV010000227">
    <property type="protein sequence ID" value="KAF7281744.1"/>
    <property type="molecule type" value="Genomic_DNA"/>
</dbReference>
<reference evidence="16" key="1">
    <citation type="submission" date="2020-08" db="EMBL/GenBank/DDBJ databases">
        <title>Genome sequencing and assembly of the red palm weevil Rhynchophorus ferrugineus.</title>
        <authorList>
            <person name="Dias G.B."/>
            <person name="Bergman C.M."/>
            <person name="Manee M."/>
        </authorList>
    </citation>
    <scope>NUCLEOTIDE SEQUENCE</scope>
    <source>
        <strain evidence="16">AA-2017</strain>
        <tissue evidence="16">Whole larva</tissue>
    </source>
</reference>
<feature type="transmembrane region" description="Helical" evidence="15">
    <location>
        <begin position="6"/>
        <end position="22"/>
    </location>
</feature>
<evidence type="ECO:0000256" key="14">
    <source>
        <dbReference type="RuleBase" id="RU000461"/>
    </source>
</evidence>
<evidence type="ECO:0000256" key="9">
    <source>
        <dbReference type="ARBA" id="ARBA00023002"/>
    </source>
</evidence>
<dbReference type="InterPro" id="IPR036396">
    <property type="entry name" value="Cyt_P450_sf"/>
</dbReference>
<gene>
    <name evidence="16" type="ORF">GWI33_004303</name>
</gene>
<dbReference type="GO" id="GO:0016705">
    <property type="term" value="F:oxidoreductase activity, acting on paired donors, with incorporation or reduction of molecular oxygen"/>
    <property type="evidence" value="ECO:0007669"/>
    <property type="project" value="InterPro"/>
</dbReference>
<dbReference type="GO" id="GO:0005506">
    <property type="term" value="F:iron ion binding"/>
    <property type="evidence" value="ECO:0007669"/>
    <property type="project" value="InterPro"/>
</dbReference>
<dbReference type="AlphaFoldDB" id="A0A834MKI8"/>
<feature type="binding site" description="axial binding residue" evidence="13">
    <location>
        <position position="440"/>
    </location>
    <ligand>
        <name>heme</name>
        <dbReference type="ChEBI" id="CHEBI:30413"/>
    </ligand>
    <ligandPart>
        <name>Fe</name>
        <dbReference type="ChEBI" id="CHEBI:18248"/>
    </ligandPart>
</feature>
<evidence type="ECO:0000256" key="12">
    <source>
        <dbReference type="ARBA" id="ARBA00023136"/>
    </source>
</evidence>
<dbReference type="GO" id="GO:0005789">
    <property type="term" value="C:endoplasmic reticulum membrane"/>
    <property type="evidence" value="ECO:0007669"/>
    <property type="project" value="UniProtKB-SubCell"/>
</dbReference>
<dbReference type="InterPro" id="IPR002401">
    <property type="entry name" value="Cyt_P450_E_grp-I"/>
</dbReference>
<comment type="similarity">
    <text evidence="4 14">Belongs to the cytochrome P450 family.</text>
</comment>
<dbReference type="PRINTS" id="PR00463">
    <property type="entry name" value="EP450I"/>
</dbReference>
<evidence type="ECO:0008006" key="18">
    <source>
        <dbReference type="Google" id="ProtNLM"/>
    </source>
</evidence>
<evidence type="ECO:0000256" key="1">
    <source>
        <dbReference type="ARBA" id="ARBA00001971"/>
    </source>
</evidence>
<dbReference type="InterPro" id="IPR050476">
    <property type="entry name" value="Insect_CytP450_Detox"/>
</dbReference>
<dbReference type="GO" id="GO:0004497">
    <property type="term" value="F:monooxygenase activity"/>
    <property type="evidence" value="ECO:0007669"/>
    <property type="project" value="UniProtKB-KW"/>
</dbReference>
<dbReference type="PRINTS" id="PR00385">
    <property type="entry name" value="P450"/>
</dbReference>
<dbReference type="Proteomes" id="UP000625711">
    <property type="component" value="Unassembled WGS sequence"/>
</dbReference>
<keyword evidence="7" id="KW-0256">Endoplasmic reticulum</keyword>
<evidence type="ECO:0000256" key="13">
    <source>
        <dbReference type="PIRSR" id="PIRSR602401-1"/>
    </source>
</evidence>
<evidence type="ECO:0000313" key="16">
    <source>
        <dbReference type="EMBL" id="KAF7281744.1"/>
    </source>
</evidence>
<evidence type="ECO:0000256" key="15">
    <source>
        <dbReference type="SAM" id="Phobius"/>
    </source>
</evidence>
<evidence type="ECO:0000256" key="6">
    <source>
        <dbReference type="ARBA" id="ARBA00022723"/>
    </source>
</evidence>
<keyword evidence="15" id="KW-0812">Transmembrane</keyword>
<keyword evidence="8" id="KW-0492">Microsome</keyword>
<evidence type="ECO:0000256" key="4">
    <source>
        <dbReference type="ARBA" id="ARBA00010617"/>
    </source>
</evidence>
<dbReference type="PROSITE" id="PS00086">
    <property type="entry name" value="CYTOCHROME_P450"/>
    <property type="match status" value="1"/>
</dbReference>
<organism evidence="16 17">
    <name type="scientific">Rhynchophorus ferrugineus</name>
    <name type="common">Red palm weevil</name>
    <name type="synonym">Curculio ferrugineus</name>
    <dbReference type="NCBI Taxonomy" id="354439"/>
    <lineage>
        <taxon>Eukaryota</taxon>
        <taxon>Metazoa</taxon>
        <taxon>Ecdysozoa</taxon>
        <taxon>Arthropoda</taxon>
        <taxon>Hexapoda</taxon>
        <taxon>Insecta</taxon>
        <taxon>Pterygota</taxon>
        <taxon>Neoptera</taxon>
        <taxon>Endopterygota</taxon>
        <taxon>Coleoptera</taxon>
        <taxon>Polyphaga</taxon>
        <taxon>Cucujiformia</taxon>
        <taxon>Curculionidae</taxon>
        <taxon>Dryophthorinae</taxon>
        <taxon>Rhynchophorus</taxon>
    </lineage>
</organism>
<evidence type="ECO:0000256" key="11">
    <source>
        <dbReference type="ARBA" id="ARBA00023033"/>
    </source>
</evidence>
<feature type="transmembrane region" description="Helical" evidence="15">
    <location>
        <begin position="290"/>
        <end position="314"/>
    </location>
</feature>
<evidence type="ECO:0000256" key="3">
    <source>
        <dbReference type="ARBA" id="ARBA00004406"/>
    </source>
</evidence>
<evidence type="ECO:0000256" key="10">
    <source>
        <dbReference type="ARBA" id="ARBA00023004"/>
    </source>
</evidence>
<comment type="cofactor">
    <cofactor evidence="1 13">
        <name>heme</name>
        <dbReference type="ChEBI" id="CHEBI:30413"/>
    </cofactor>
</comment>
<dbReference type="GO" id="GO:0020037">
    <property type="term" value="F:heme binding"/>
    <property type="evidence" value="ECO:0007669"/>
    <property type="project" value="InterPro"/>
</dbReference>
<dbReference type="InterPro" id="IPR017972">
    <property type="entry name" value="Cyt_P450_CS"/>
</dbReference>
<dbReference type="PANTHER" id="PTHR24292:SF45">
    <property type="entry name" value="CYTOCHROME P450 6G1-RELATED"/>
    <property type="match status" value="1"/>
</dbReference>
<dbReference type="InterPro" id="IPR001128">
    <property type="entry name" value="Cyt_P450"/>
</dbReference>